<dbReference type="Pfam" id="PF00313">
    <property type="entry name" value="CSD"/>
    <property type="match status" value="1"/>
</dbReference>
<dbReference type="PROSITE" id="PS51857">
    <property type="entry name" value="CSD_2"/>
    <property type="match status" value="1"/>
</dbReference>
<dbReference type="Gene3D" id="2.40.50.140">
    <property type="entry name" value="Nucleic acid-binding proteins"/>
    <property type="match status" value="1"/>
</dbReference>
<reference evidence="2 3" key="1">
    <citation type="submission" date="2020-02" db="EMBL/GenBank/DDBJ databases">
        <title>Whole-genome analyses of novel actinobacteria.</title>
        <authorList>
            <person name="Sahin N."/>
            <person name="Tokatli A."/>
        </authorList>
    </citation>
    <scope>NUCLEOTIDE SEQUENCE [LARGE SCALE GENOMIC DNA]</scope>
    <source>
        <strain evidence="2 3">YC419</strain>
    </source>
</reference>
<dbReference type="InterPro" id="IPR002059">
    <property type="entry name" value="CSP_DNA-bd"/>
</dbReference>
<gene>
    <name evidence="2" type="ORF">G6048_26900</name>
</gene>
<dbReference type="CDD" id="cd04458">
    <property type="entry name" value="CSP_CDS"/>
    <property type="match status" value="1"/>
</dbReference>
<dbReference type="EMBL" id="JAAKZX010000096">
    <property type="protein sequence ID" value="NGO45615.1"/>
    <property type="molecule type" value="Genomic_DNA"/>
</dbReference>
<evidence type="ECO:0000313" key="2">
    <source>
        <dbReference type="EMBL" id="NGO45615.1"/>
    </source>
</evidence>
<dbReference type="SMART" id="SM00357">
    <property type="entry name" value="CSP"/>
    <property type="match status" value="1"/>
</dbReference>
<evidence type="ECO:0000259" key="1">
    <source>
        <dbReference type="PROSITE" id="PS51857"/>
    </source>
</evidence>
<accession>A0ABX0DWE1</accession>
<dbReference type="InterPro" id="IPR011129">
    <property type="entry name" value="CSD"/>
</dbReference>
<keyword evidence="3" id="KW-1185">Reference proteome</keyword>
<comment type="caution">
    <text evidence="2">The sequence shown here is derived from an EMBL/GenBank/DDBJ whole genome shotgun (WGS) entry which is preliminary data.</text>
</comment>
<name>A0ABX0DWE1_9ACTN</name>
<protein>
    <submittedName>
        <fullName evidence="2">Cold shock domain-containing protein</fullName>
    </submittedName>
</protein>
<dbReference type="SUPFAM" id="SSF50249">
    <property type="entry name" value="Nucleic acid-binding proteins"/>
    <property type="match status" value="1"/>
</dbReference>
<feature type="domain" description="CSD" evidence="1">
    <location>
        <begin position="2"/>
        <end position="66"/>
    </location>
</feature>
<dbReference type="Proteomes" id="UP001518140">
    <property type="component" value="Unassembled WGS sequence"/>
</dbReference>
<organism evidence="2 3">
    <name type="scientific">Streptomyces ureilyticus</name>
    <dbReference type="NCBI Taxonomy" id="1775131"/>
    <lineage>
        <taxon>Bacteria</taxon>
        <taxon>Bacillati</taxon>
        <taxon>Actinomycetota</taxon>
        <taxon>Actinomycetes</taxon>
        <taxon>Kitasatosporales</taxon>
        <taxon>Streptomycetaceae</taxon>
        <taxon>Streptomyces</taxon>
    </lineage>
</organism>
<dbReference type="PRINTS" id="PR00050">
    <property type="entry name" value="COLDSHOCK"/>
</dbReference>
<sequence>MLTLGKVLRFDEVKGYGFIAPKEGGDDVFMHANDLLDEKFLYQEGSEVEFFLQMGEKGPKASEIRLVYQPSSHRVTRGAEVDSAPTERQPVFLSDTDDDAFEAGPQDAARFRADLTEALLERADTLTAAQVREVRGIVVELAKSRRWIAS</sequence>
<dbReference type="InterPro" id="IPR012340">
    <property type="entry name" value="NA-bd_OB-fold"/>
</dbReference>
<proteinExistence type="predicted"/>
<evidence type="ECO:0000313" key="3">
    <source>
        <dbReference type="Proteomes" id="UP001518140"/>
    </source>
</evidence>